<dbReference type="SUPFAM" id="SSF50978">
    <property type="entry name" value="WD40 repeat-like"/>
    <property type="match status" value="1"/>
</dbReference>
<sequence length="721" mass="76827">MVKRQIESKVEGPERVRSKRASTRNVVLAETDGNARLETEVTDGTPDKLSTRDTRSQMSATDTSRTSFARHLPARVGAAQTSDAPTAAPRRSSRRSSRQLSASAAPHAEGVDVKLEKADETKTPVDEAESVDARKAEEEGAAGEMRSVRTKTEFPRRGLAPTDELSAYELERLANIARNEEVLRALELDVSSSALRESARSRPKPTARGVGRPKEKAEHGPIRRSGRHAGLEAEFAGGIVSESADGKVLTLANGDIIGSGKAAFKAANGASEAKERVVEPQLPFRSHVAKDAALEEEWAASTAADEKQTPLQRERAQSLLPEMTGAREAAEKADQAMLELLASATSPAAFRKGSGGLNEGADDGSDENGSGKASKGSKGGSDAGTVWTSGIGLSALEKVHLDESDAVKVTVKATVHLKFQPRGDTLCVAAGDKDGNVSLWHADRASDSASDGVFLCAPHTQYISGLEWSAHDAGVLYTASYDGTVRALHPQKGSWELLYSRTHSEFSAFTLSAPSETTTLWLGSSDGRLSARDTRSPSETLAPVAVHANKVNCLSMCGARPYLLASAGTDRAVRVWDVRKLGAKPKPLAEMLSSNSSQSAEWSPDGRASLLTTHWDDRLRIYDGLGLDTAPAPKAREIKHCTRTGRWVVPFRAVWTPAGDGVVVGAMDRSAVIFNASNGSKANVLRSPEIMTAIPSRNTVHPSLPVVACATNSGRLHLYRA</sequence>
<protein>
    <submittedName>
        <fullName evidence="8">Uncharacterized protein</fullName>
    </submittedName>
</protein>
<feature type="region of interest" description="Disordered" evidence="7">
    <location>
        <begin position="1"/>
        <end position="154"/>
    </location>
</feature>
<evidence type="ECO:0000256" key="7">
    <source>
        <dbReference type="SAM" id="MobiDB-lite"/>
    </source>
</evidence>
<dbReference type="InterPro" id="IPR019775">
    <property type="entry name" value="WD40_repeat_CS"/>
</dbReference>
<evidence type="ECO:0000313" key="8">
    <source>
        <dbReference type="EMBL" id="CAE0781719.1"/>
    </source>
</evidence>
<dbReference type="EMBL" id="HBIZ01053778">
    <property type="protein sequence ID" value="CAE0781721.1"/>
    <property type="molecule type" value="Transcribed_RNA"/>
</dbReference>
<dbReference type="InterPro" id="IPR050853">
    <property type="entry name" value="WD_repeat_DNA-damage-binding"/>
</dbReference>
<dbReference type="GO" id="GO:0006974">
    <property type="term" value="P:DNA damage response"/>
    <property type="evidence" value="ECO:0007669"/>
    <property type="project" value="UniProtKB-KW"/>
</dbReference>
<accession>A0A6T0CKU0</accession>
<dbReference type="GO" id="GO:0003677">
    <property type="term" value="F:DNA binding"/>
    <property type="evidence" value="ECO:0007669"/>
    <property type="project" value="UniProtKB-KW"/>
</dbReference>
<evidence type="ECO:0000313" key="10">
    <source>
        <dbReference type="EMBL" id="CAE0781721.1"/>
    </source>
</evidence>
<keyword evidence="4" id="KW-0227">DNA damage</keyword>
<organism evidence="8">
    <name type="scientific">Chrysotila carterae</name>
    <name type="common">Marine alga</name>
    <name type="synonym">Syracosphaera carterae</name>
    <dbReference type="NCBI Taxonomy" id="13221"/>
    <lineage>
        <taxon>Eukaryota</taxon>
        <taxon>Haptista</taxon>
        <taxon>Haptophyta</taxon>
        <taxon>Prymnesiophyceae</taxon>
        <taxon>Isochrysidales</taxon>
        <taxon>Isochrysidaceae</taxon>
        <taxon>Chrysotila</taxon>
    </lineage>
</organism>
<keyword evidence="3" id="KW-0677">Repeat</keyword>
<dbReference type="InterPro" id="IPR001680">
    <property type="entry name" value="WD40_rpt"/>
</dbReference>
<dbReference type="InterPro" id="IPR036322">
    <property type="entry name" value="WD40_repeat_dom_sf"/>
</dbReference>
<feature type="region of interest" description="Disordered" evidence="7">
    <location>
        <begin position="193"/>
        <end position="229"/>
    </location>
</feature>
<keyword evidence="2 6" id="KW-0853">WD repeat</keyword>
<feature type="repeat" description="WD" evidence="6">
    <location>
        <begin position="544"/>
        <end position="579"/>
    </location>
</feature>
<dbReference type="AlphaFoldDB" id="A0A6T0CKU0"/>
<reference evidence="8" key="1">
    <citation type="submission" date="2021-01" db="EMBL/GenBank/DDBJ databases">
        <authorList>
            <person name="Corre E."/>
            <person name="Pelletier E."/>
            <person name="Niang G."/>
            <person name="Scheremetjew M."/>
            <person name="Finn R."/>
            <person name="Kale V."/>
            <person name="Holt S."/>
            <person name="Cochrane G."/>
            <person name="Meng A."/>
            <person name="Brown T."/>
            <person name="Cohen L."/>
        </authorList>
    </citation>
    <scope>NUCLEOTIDE SEQUENCE</scope>
    <source>
        <strain evidence="8">CCMP645</strain>
    </source>
</reference>
<feature type="compositionally biased region" description="Polar residues" evidence="7">
    <location>
        <begin position="56"/>
        <end position="67"/>
    </location>
</feature>
<comment type="similarity">
    <text evidence="1">Belongs to the WD repeat DDB2/WDR76 family.</text>
</comment>
<feature type="region of interest" description="Disordered" evidence="7">
    <location>
        <begin position="349"/>
        <end position="382"/>
    </location>
</feature>
<feature type="compositionally biased region" description="Basic and acidic residues" evidence="7">
    <location>
        <begin position="109"/>
        <end position="138"/>
    </location>
</feature>
<evidence type="ECO:0000256" key="1">
    <source>
        <dbReference type="ARBA" id="ARBA00005434"/>
    </source>
</evidence>
<dbReference type="PROSITE" id="PS50294">
    <property type="entry name" value="WD_REPEATS_REGION"/>
    <property type="match status" value="1"/>
</dbReference>
<evidence type="ECO:0000313" key="9">
    <source>
        <dbReference type="EMBL" id="CAE0781720.1"/>
    </source>
</evidence>
<feature type="compositionally biased region" description="Basic and acidic residues" evidence="7">
    <location>
        <begin position="1"/>
        <end position="16"/>
    </location>
</feature>
<dbReference type="PANTHER" id="PTHR14773">
    <property type="entry name" value="WD REPEAT-CONTAINING PROTEIN 76"/>
    <property type="match status" value="1"/>
</dbReference>
<evidence type="ECO:0000256" key="4">
    <source>
        <dbReference type="ARBA" id="ARBA00022763"/>
    </source>
</evidence>
<dbReference type="Pfam" id="PF00400">
    <property type="entry name" value="WD40"/>
    <property type="match status" value="1"/>
</dbReference>
<feature type="compositionally biased region" description="Basic and acidic residues" evidence="7">
    <location>
        <begin position="33"/>
        <end position="55"/>
    </location>
</feature>
<evidence type="ECO:0000256" key="2">
    <source>
        <dbReference type="ARBA" id="ARBA00022574"/>
    </source>
</evidence>
<dbReference type="GO" id="GO:2000001">
    <property type="term" value="P:regulation of DNA damage checkpoint"/>
    <property type="evidence" value="ECO:0007669"/>
    <property type="project" value="TreeGrafter"/>
</dbReference>
<dbReference type="Gene3D" id="2.130.10.10">
    <property type="entry name" value="YVTN repeat-like/Quinoprotein amine dehydrogenase"/>
    <property type="match status" value="1"/>
</dbReference>
<dbReference type="InterPro" id="IPR015943">
    <property type="entry name" value="WD40/YVTN_repeat-like_dom_sf"/>
</dbReference>
<dbReference type="GO" id="GO:0005634">
    <property type="term" value="C:nucleus"/>
    <property type="evidence" value="ECO:0007669"/>
    <property type="project" value="TreeGrafter"/>
</dbReference>
<dbReference type="PROSITE" id="PS00678">
    <property type="entry name" value="WD_REPEATS_1"/>
    <property type="match status" value="1"/>
</dbReference>
<dbReference type="SMART" id="SM00320">
    <property type="entry name" value="WD40"/>
    <property type="match status" value="4"/>
</dbReference>
<dbReference type="PROSITE" id="PS50082">
    <property type="entry name" value="WD_REPEATS_2"/>
    <property type="match status" value="1"/>
</dbReference>
<evidence type="ECO:0000256" key="6">
    <source>
        <dbReference type="PROSITE-ProRule" id="PRU00221"/>
    </source>
</evidence>
<dbReference type="EMBL" id="HBIZ01053776">
    <property type="protein sequence ID" value="CAE0781719.1"/>
    <property type="molecule type" value="Transcribed_RNA"/>
</dbReference>
<evidence type="ECO:0000256" key="3">
    <source>
        <dbReference type="ARBA" id="ARBA00022737"/>
    </source>
</evidence>
<name>A0A6T0CKU0_CHRCT</name>
<dbReference type="PANTHER" id="PTHR14773:SF0">
    <property type="entry name" value="WD REPEAT-CONTAINING PROTEIN 76"/>
    <property type="match status" value="1"/>
</dbReference>
<feature type="compositionally biased region" description="Basic and acidic residues" evidence="7">
    <location>
        <begin position="212"/>
        <end position="221"/>
    </location>
</feature>
<evidence type="ECO:0000256" key="5">
    <source>
        <dbReference type="ARBA" id="ARBA00023125"/>
    </source>
</evidence>
<keyword evidence="5" id="KW-0238">DNA-binding</keyword>
<proteinExistence type="inferred from homology"/>
<dbReference type="EMBL" id="HBIZ01053777">
    <property type="protein sequence ID" value="CAE0781720.1"/>
    <property type="molecule type" value="Transcribed_RNA"/>
</dbReference>
<gene>
    <name evidence="8" type="ORF">PCAR00345_LOCUS34384</name>
    <name evidence="9" type="ORF">PCAR00345_LOCUS34385</name>
    <name evidence="10" type="ORF">PCAR00345_LOCUS34386</name>
</gene>